<evidence type="ECO:0000313" key="4">
    <source>
        <dbReference type="Proteomes" id="UP001597472"/>
    </source>
</evidence>
<keyword evidence="4" id="KW-1185">Reference proteome</keyword>
<dbReference type="SUPFAM" id="SSF48695">
    <property type="entry name" value="Multiheme cytochromes"/>
    <property type="match status" value="1"/>
</dbReference>
<dbReference type="Proteomes" id="UP001597472">
    <property type="component" value="Unassembled WGS sequence"/>
</dbReference>
<evidence type="ECO:0000256" key="1">
    <source>
        <dbReference type="SAM" id="SignalP"/>
    </source>
</evidence>
<dbReference type="EMBL" id="JBHULS010000007">
    <property type="protein sequence ID" value="MFD2552574.1"/>
    <property type="molecule type" value="Genomic_DNA"/>
</dbReference>
<dbReference type="CDD" id="cd00063">
    <property type="entry name" value="FN3"/>
    <property type="match status" value="1"/>
</dbReference>
<dbReference type="InterPro" id="IPR013783">
    <property type="entry name" value="Ig-like_fold"/>
</dbReference>
<proteinExistence type="predicted"/>
<dbReference type="SUPFAM" id="SSF46626">
    <property type="entry name" value="Cytochrome c"/>
    <property type="match status" value="1"/>
</dbReference>
<dbReference type="PROSITE" id="PS51257">
    <property type="entry name" value="PROKAR_LIPOPROTEIN"/>
    <property type="match status" value="1"/>
</dbReference>
<dbReference type="InterPro" id="IPR003961">
    <property type="entry name" value="FN3_dom"/>
</dbReference>
<dbReference type="SUPFAM" id="SSF49265">
    <property type="entry name" value="Fibronectin type III"/>
    <property type="match status" value="1"/>
</dbReference>
<feature type="chain" id="PRO_5046833892" evidence="1">
    <location>
        <begin position="19"/>
        <end position="414"/>
    </location>
</feature>
<organism evidence="3 4">
    <name type="scientific">Bizionia sediminis</name>
    <dbReference type="NCBI Taxonomy" id="1737064"/>
    <lineage>
        <taxon>Bacteria</taxon>
        <taxon>Pseudomonadati</taxon>
        <taxon>Bacteroidota</taxon>
        <taxon>Flavobacteriia</taxon>
        <taxon>Flavobacteriales</taxon>
        <taxon>Flavobacteriaceae</taxon>
        <taxon>Bizionia</taxon>
    </lineage>
</organism>
<protein>
    <submittedName>
        <fullName evidence="3">Fibronectin type III domain-containing protein</fullName>
    </submittedName>
</protein>
<dbReference type="Gene3D" id="2.60.40.10">
    <property type="entry name" value="Immunoglobulins"/>
    <property type="match status" value="1"/>
</dbReference>
<sequence length="414" mass="45899">MKSTSLFLLMCLVLMACSKDDETVTVQQCSKPTNGTAINISDTSAQITWNDSNGVSNFTLEYGPTGFSLGSGTIVNSTNPLATLNNLAANTTYDVYLKTTCTVDNVSMYSEVINFTTAAPMVIPQLLPNLSDLNLFVGNLADLTPSSRAFEYNLNTPLFTDYAHKQRLIALPPGTSLDYVDNDFPDFPDNTLISKTFFYFNDERNEALGKKIIETRILIKINGEWELGNYKWNAAQTDAVLDGNSHTVPVSFTNTAGATLSVNYGIPSMSQCIECHNNNNIITPIGPKLRTMNFNNQLQDFINAGYLTNLTNPDNVTTLPNWEDTSYTLEQRARAYFDVNCAHCHSDGGLCEIQSDLRLTYETPFAESMILERSGSINNRMRNYNEGFSMPLTGTSMVHNEGYGLIRQYLSSLE</sequence>
<accession>A0ABW5KV77</accession>
<evidence type="ECO:0000313" key="3">
    <source>
        <dbReference type="EMBL" id="MFD2552574.1"/>
    </source>
</evidence>
<keyword evidence="1" id="KW-0732">Signal</keyword>
<feature type="signal peptide" evidence="1">
    <location>
        <begin position="1"/>
        <end position="18"/>
    </location>
</feature>
<dbReference type="InterPro" id="IPR036909">
    <property type="entry name" value="Cyt_c-like_dom_sf"/>
</dbReference>
<comment type="caution">
    <text evidence="3">The sequence shown here is derived from an EMBL/GenBank/DDBJ whole genome shotgun (WGS) entry which is preliminary data.</text>
</comment>
<dbReference type="RefSeq" id="WP_376894904.1">
    <property type="nucleotide sequence ID" value="NZ_JBHULS010000007.1"/>
</dbReference>
<dbReference type="InterPro" id="IPR036116">
    <property type="entry name" value="FN3_sf"/>
</dbReference>
<evidence type="ECO:0000259" key="2">
    <source>
        <dbReference type="PROSITE" id="PS50853"/>
    </source>
</evidence>
<dbReference type="PROSITE" id="PS50853">
    <property type="entry name" value="FN3"/>
    <property type="match status" value="1"/>
</dbReference>
<dbReference type="InterPro" id="IPR036280">
    <property type="entry name" value="Multihaem_cyt_sf"/>
</dbReference>
<gene>
    <name evidence="3" type="ORF">ACFSQP_12195</name>
</gene>
<feature type="domain" description="Fibronectin type-III" evidence="2">
    <location>
        <begin position="31"/>
        <end position="120"/>
    </location>
</feature>
<reference evidence="4" key="1">
    <citation type="journal article" date="2019" name="Int. J. Syst. Evol. Microbiol.">
        <title>The Global Catalogue of Microorganisms (GCM) 10K type strain sequencing project: providing services to taxonomists for standard genome sequencing and annotation.</title>
        <authorList>
            <consortium name="The Broad Institute Genomics Platform"/>
            <consortium name="The Broad Institute Genome Sequencing Center for Infectious Disease"/>
            <person name="Wu L."/>
            <person name="Ma J."/>
        </authorList>
    </citation>
    <scope>NUCLEOTIDE SEQUENCE [LARGE SCALE GENOMIC DNA]</scope>
    <source>
        <strain evidence="4">KCTC 42587</strain>
    </source>
</reference>
<name>A0ABW5KV77_9FLAO</name>
<dbReference type="Pfam" id="PF00041">
    <property type="entry name" value="fn3"/>
    <property type="match status" value="1"/>
</dbReference>